<evidence type="ECO:0000256" key="4">
    <source>
        <dbReference type="ARBA" id="ARBA00022692"/>
    </source>
</evidence>
<keyword evidence="6 12" id="KW-1133">Transmembrane helix</keyword>
<dbReference type="GO" id="GO:0046961">
    <property type="term" value="F:proton-transporting ATPase activity, rotational mechanism"/>
    <property type="evidence" value="ECO:0007669"/>
    <property type="project" value="TreeGrafter"/>
</dbReference>
<gene>
    <name evidence="12 15" type="primary">atpF</name>
    <name evidence="15" type="ORF">IAA61_00405</name>
</gene>
<dbReference type="GO" id="GO:0046933">
    <property type="term" value="F:proton-transporting ATP synthase activity, rotational mechanism"/>
    <property type="evidence" value="ECO:0007669"/>
    <property type="project" value="UniProtKB-UniRule"/>
</dbReference>
<feature type="coiled-coil region" evidence="14">
    <location>
        <begin position="42"/>
        <end position="95"/>
    </location>
</feature>
<dbReference type="Proteomes" id="UP000824109">
    <property type="component" value="Unassembled WGS sequence"/>
</dbReference>
<keyword evidence="3 12" id="KW-0138">CF(0)</keyword>
<accession>A0A9D1MA17</accession>
<keyword evidence="12" id="KW-1003">Cell membrane</keyword>
<reference evidence="15" key="2">
    <citation type="journal article" date="2021" name="PeerJ">
        <title>Extensive microbial diversity within the chicken gut microbiome revealed by metagenomics and culture.</title>
        <authorList>
            <person name="Gilroy R."/>
            <person name="Ravi A."/>
            <person name="Getino M."/>
            <person name="Pursley I."/>
            <person name="Horton D.L."/>
            <person name="Alikhan N.F."/>
            <person name="Baker D."/>
            <person name="Gharbi K."/>
            <person name="Hall N."/>
            <person name="Watson M."/>
            <person name="Adriaenssens E.M."/>
            <person name="Foster-Nyarko E."/>
            <person name="Jarju S."/>
            <person name="Secka A."/>
            <person name="Antonio M."/>
            <person name="Oren A."/>
            <person name="Chaudhuri R.R."/>
            <person name="La Ragione R."/>
            <person name="Hildebrand F."/>
            <person name="Pallen M.J."/>
        </authorList>
    </citation>
    <scope>NUCLEOTIDE SEQUENCE</scope>
    <source>
        <strain evidence="15">USAMLcec3-3695</strain>
    </source>
</reference>
<keyword evidence="2 12" id="KW-0813">Transport</keyword>
<dbReference type="InterPro" id="IPR050059">
    <property type="entry name" value="ATP_synthase_B_chain"/>
</dbReference>
<dbReference type="AlphaFoldDB" id="A0A9D1MA17"/>
<name>A0A9D1MA17_9FIRM</name>
<evidence type="ECO:0000256" key="11">
    <source>
        <dbReference type="ARBA" id="ARBA00037847"/>
    </source>
</evidence>
<comment type="subcellular location">
    <subcellularLocation>
        <location evidence="12">Cell membrane</location>
        <topology evidence="12">Single-pass membrane protein</topology>
    </subcellularLocation>
    <subcellularLocation>
        <location evidence="11">Endomembrane system</location>
        <topology evidence="11">Single-pass membrane protein</topology>
    </subcellularLocation>
</comment>
<evidence type="ECO:0000256" key="5">
    <source>
        <dbReference type="ARBA" id="ARBA00022781"/>
    </source>
</evidence>
<evidence type="ECO:0000256" key="12">
    <source>
        <dbReference type="HAMAP-Rule" id="MF_01398"/>
    </source>
</evidence>
<dbReference type="GO" id="GO:0005886">
    <property type="term" value="C:plasma membrane"/>
    <property type="evidence" value="ECO:0007669"/>
    <property type="project" value="UniProtKB-SubCell"/>
</dbReference>
<comment type="function">
    <text evidence="10 12">F(1)F(0) ATP synthase produces ATP from ADP in the presence of a proton or sodium gradient. F-type ATPases consist of two structural domains, F(1) containing the extramembraneous catalytic core and F(0) containing the membrane proton channel, linked together by a central stalk and a peripheral stalk. During catalysis, ATP synthesis in the catalytic domain of F(1) is coupled via a rotary mechanism of the central stalk subunits to proton translocation.</text>
</comment>
<evidence type="ECO:0000256" key="9">
    <source>
        <dbReference type="ARBA" id="ARBA00023310"/>
    </source>
</evidence>
<organism evidence="15 16">
    <name type="scientific">Candidatus Ornithomonoglobus merdipullorum</name>
    <dbReference type="NCBI Taxonomy" id="2840895"/>
    <lineage>
        <taxon>Bacteria</taxon>
        <taxon>Bacillati</taxon>
        <taxon>Bacillota</taxon>
        <taxon>Clostridia</taxon>
        <taxon>Candidatus Ornithomonoglobus</taxon>
    </lineage>
</organism>
<evidence type="ECO:0000256" key="14">
    <source>
        <dbReference type="SAM" id="Coils"/>
    </source>
</evidence>
<feature type="transmembrane region" description="Helical" evidence="12">
    <location>
        <begin position="6"/>
        <end position="27"/>
    </location>
</feature>
<evidence type="ECO:0000256" key="7">
    <source>
        <dbReference type="ARBA" id="ARBA00023065"/>
    </source>
</evidence>
<dbReference type="CDD" id="cd06503">
    <property type="entry name" value="ATP-synt_Fo_b"/>
    <property type="match status" value="1"/>
</dbReference>
<keyword evidence="7 12" id="KW-0406">Ion transport</keyword>
<dbReference type="NCBIfam" id="TIGR01144">
    <property type="entry name" value="ATP_synt_b"/>
    <property type="match status" value="1"/>
</dbReference>
<comment type="similarity">
    <text evidence="1 12 13">Belongs to the ATPase B chain family.</text>
</comment>
<evidence type="ECO:0000256" key="2">
    <source>
        <dbReference type="ARBA" id="ARBA00022448"/>
    </source>
</evidence>
<dbReference type="EMBL" id="DVNB01000003">
    <property type="protein sequence ID" value="HIU56253.1"/>
    <property type="molecule type" value="Genomic_DNA"/>
</dbReference>
<comment type="function">
    <text evidence="12">Component of the F(0) channel, it forms part of the peripheral stalk, linking F(1) to F(0).</text>
</comment>
<keyword evidence="4 12" id="KW-0812">Transmembrane</keyword>
<comment type="subunit">
    <text evidence="12">F-type ATPases have 2 components, F(1) - the catalytic core - and F(0) - the membrane proton channel. F(1) has five subunits: alpha(3), beta(3), gamma(1), delta(1), epsilon(1). F(0) has three main subunits: a(1), b(2) and c(10-14). The alpha and beta chains form an alternating ring which encloses part of the gamma chain. F(1) is attached to F(0) by a central stalk formed by the gamma and epsilon chains, while a peripheral stalk is formed by the delta and b chains.</text>
</comment>
<reference evidence="15" key="1">
    <citation type="submission" date="2020-10" db="EMBL/GenBank/DDBJ databases">
        <authorList>
            <person name="Gilroy R."/>
        </authorList>
    </citation>
    <scope>NUCLEOTIDE SEQUENCE</scope>
    <source>
        <strain evidence="15">USAMLcec3-3695</strain>
    </source>
</reference>
<evidence type="ECO:0000313" key="15">
    <source>
        <dbReference type="EMBL" id="HIU56253.1"/>
    </source>
</evidence>
<keyword evidence="8 12" id="KW-0472">Membrane</keyword>
<dbReference type="PANTHER" id="PTHR33445:SF2">
    <property type="entry name" value="ATP SYNTHASE SUBUNIT B', CHLOROPLASTIC"/>
    <property type="match status" value="1"/>
</dbReference>
<evidence type="ECO:0000256" key="3">
    <source>
        <dbReference type="ARBA" id="ARBA00022547"/>
    </source>
</evidence>
<comment type="caution">
    <text evidence="15">The sequence shown here is derived from an EMBL/GenBank/DDBJ whole genome shotgun (WGS) entry which is preliminary data.</text>
</comment>
<keyword evidence="5 12" id="KW-0375">Hydrogen ion transport</keyword>
<dbReference type="SUPFAM" id="SSF81573">
    <property type="entry name" value="F1F0 ATP synthase subunit B, membrane domain"/>
    <property type="match status" value="1"/>
</dbReference>
<dbReference type="Pfam" id="PF00430">
    <property type="entry name" value="ATP-synt_B"/>
    <property type="match status" value="1"/>
</dbReference>
<proteinExistence type="inferred from homology"/>
<protein>
    <recommendedName>
        <fullName evidence="12">ATP synthase subunit b</fullName>
    </recommendedName>
    <alternativeName>
        <fullName evidence="12">ATP synthase F(0) sector subunit b</fullName>
    </alternativeName>
    <alternativeName>
        <fullName evidence="12">ATPase subunit I</fullName>
    </alternativeName>
    <alternativeName>
        <fullName evidence="12">F-type ATPase subunit b</fullName>
        <shortName evidence="12">F-ATPase subunit b</shortName>
    </alternativeName>
</protein>
<evidence type="ECO:0000256" key="10">
    <source>
        <dbReference type="ARBA" id="ARBA00025198"/>
    </source>
</evidence>
<keyword evidence="9 12" id="KW-0066">ATP synthesis</keyword>
<evidence type="ECO:0000313" key="16">
    <source>
        <dbReference type="Proteomes" id="UP000824109"/>
    </source>
</evidence>
<sequence>MLNIIPWDVVFILINLIVLYVIMRIVLVKPIKSVIEKRESIIKSGLKNAAESEASAKALEEEWHEKIGTAKEKSEEMIEKAKADAQSEYDKLVAEANTEAARIVSDARRSMEEEKRNTMQGIRSEVAGLAIDTARKVLENSDLSGIDNSLYDKFLTETGDGNDTDGK</sequence>
<dbReference type="PANTHER" id="PTHR33445">
    <property type="entry name" value="ATP SYNTHASE SUBUNIT B', CHLOROPLASTIC"/>
    <property type="match status" value="1"/>
</dbReference>
<evidence type="ECO:0000256" key="13">
    <source>
        <dbReference type="RuleBase" id="RU003848"/>
    </source>
</evidence>
<dbReference type="GO" id="GO:0045259">
    <property type="term" value="C:proton-transporting ATP synthase complex"/>
    <property type="evidence" value="ECO:0007669"/>
    <property type="project" value="UniProtKB-KW"/>
</dbReference>
<dbReference type="InterPro" id="IPR002146">
    <property type="entry name" value="ATP_synth_b/b'su_bac/chlpt"/>
</dbReference>
<dbReference type="GO" id="GO:0012505">
    <property type="term" value="C:endomembrane system"/>
    <property type="evidence" value="ECO:0007669"/>
    <property type="project" value="UniProtKB-SubCell"/>
</dbReference>
<dbReference type="InterPro" id="IPR028987">
    <property type="entry name" value="ATP_synth_B-like_membr_sf"/>
</dbReference>
<dbReference type="HAMAP" id="MF_01398">
    <property type="entry name" value="ATP_synth_b_bprime"/>
    <property type="match status" value="1"/>
</dbReference>
<keyword evidence="14" id="KW-0175">Coiled coil</keyword>
<dbReference type="InterPro" id="IPR005864">
    <property type="entry name" value="ATP_synth_F0_bsu_bac"/>
</dbReference>
<evidence type="ECO:0000256" key="1">
    <source>
        <dbReference type="ARBA" id="ARBA00005513"/>
    </source>
</evidence>
<evidence type="ECO:0000256" key="8">
    <source>
        <dbReference type="ARBA" id="ARBA00023136"/>
    </source>
</evidence>
<evidence type="ECO:0000256" key="6">
    <source>
        <dbReference type="ARBA" id="ARBA00022989"/>
    </source>
</evidence>